<evidence type="ECO:0000313" key="2">
    <source>
        <dbReference type="Proteomes" id="UP001314205"/>
    </source>
</evidence>
<protein>
    <submittedName>
        <fullName evidence="1">Uncharacterized protein</fullName>
    </submittedName>
</protein>
<sequence>MDAYLKTRGTQRPLTSKLVHELIGDGCNWELENSDGEDLLNRVAAAEQPNTEDEMDADIESTVRPYAEADVPVQNPEFSMPEGEPPSKLQRFTNRSSANVAQSMYSYHPQVAVRRRR</sequence>
<reference evidence="1 2" key="1">
    <citation type="submission" date="2023-11" db="EMBL/GenBank/DDBJ databases">
        <authorList>
            <person name="Hedman E."/>
            <person name="Englund M."/>
            <person name="Stromberg M."/>
            <person name="Nyberg Akerstrom W."/>
            <person name="Nylinder S."/>
            <person name="Jareborg N."/>
            <person name="Kallberg Y."/>
            <person name="Kronander E."/>
        </authorList>
    </citation>
    <scope>NUCLEOTIDE SEQUENCE [LARGE SCALE GENOMIC DNA]</scope>
</reference>
<evidence type="ECO:0000313" key="1">
    <source>
        <dbReference type="EMBL" id="CAK1585338.1"/>
    </source>
</evidence>
<comment type="caution">
    <text evidence="1">The sequence shown here is derived from an EMBL/GenBank/DDBJ whole genome shotgun (WGS) entry which is preliminary data.</text>
</comment>
<dbReference type="Proteomes" id="UP001314205">
    <property type="component" value="Unassembled WGS sequence"/>
</dbReference>
<proteinExistence type="predicted"/>
<organism evidence="1 2">
    <name type="scientific">Parnassius mnemosyne</name>
    <name type="common">clouded apollo</name>
    <dbReference type="NCBI Taxonomy" id="213953"/>
    <lineage>
        <taxon>Eukaryota</taxon>
        <taxon>Metazoa</taxon>
        <taxon>Ecdysozoa</taxon>
        <taxon>Arthropoda</taxon>
        <taxon>Hexapoda</taxon>
        <taxon>Insecta</taxon>
        <taxon>Pterygota</taxon>
        <taxon>Neoptera</taxon>
        <taxon>Endopterygota</taxon>
        <taxon>Lepidoptera</taxon>
        <taxon>Glossata</taxon>
        <taxon>Ditrysia</taxon>
        <taxon>Papilionoidea</taxon>
        <taxon>Papilionidae</taxon>
        <taxon>Parnassiinae</taxon>
        <taxon>Parnassini</taxon>
        <taxon>Parnassius</taxon>
        <taxon>Driopa</taxon>
    </lineage>
</organism>
<name>A0AAV1KQL0_9NEOP</name>
<dbReference type="EMBL" id="CAVLGL010000079">
    <property type="protein sequence ID" value="CAK1585338.1"/>
    <property type="molecule type" value="Genomic_DNA"/>
</dbReference>
<dbReference type="AlphaFoldDB" id="A0AAV1KQL0"/>
<accession>A0AAV1KQL0</accession>
<gene>
    <name evidence="1" type="ORF">PARMNEM_LOCUS6437</name>
</gene>
<keyword evidence="2" id="KW-1185">Reference proteome</keyword>